<dbReference type="RefSeq" id="WP_190251546.1">
    <property type="nucleotide sequence ID" value="NZ_BMPI01000019.1"/>
</dbReference>
<dbReference type="InterPro" id="IPR008930">
    <property type="entry name" value="Terpenoid_cyclase/PrenylTrfase"/>
</dbReference>
<dbReference type="Proteomes" id="UP000642070">
    <property type="component" value="Unassembled WGS sequence"/>
</dbReference>
<sequence length="397" mass="43877">MVNHPVPAAALSRRALLSAAASAAALAALPSRASAEVVANGLPLLAPLPPGAPDRTLFAPVEQRFASYLATLPAMVNDIEGTDPATYGFMRGGWWREPASWFNARVQEHVFTLSWFHANDRPWNPYRGDAALARRLDAALQHYLSLQHSDGAWPEYSRTEHSLAATGFGLGYLAKTLENLRRADALPQRRAAIEQALRRGMQWLLDPENGIWRTPIEWTNQVAAGLAGSTVALQLTPDANLQGRLLERIEYFAEHGQSPAGFFYDPLGCDINYNFEVMLPEIAEIYLRTGSRTILSMARRFTDWFSYNLLREPDGSGFLTYYAVSARTSVAYYDDVVPDPDRTNLGSMFVPAIPNLGAFFTSREDRAASRAAWAAEPGPAPKLAKHDGRFEVRILLS</sequence>
<dbReference type="Gene3D" id="1.50.10.20">
    <property type="match status" value="1"/>
</dbReference>
<evidence type="ECO:0000313" key="3">
    <source>
        <dbReference type="Proteomes" id="UP000642070"/>
    </source>
</evidence>
<evidence type="ECO:0008006" key="4">
    <source>
        <dbReference type="Google" id="ProtNLM"/>
    </source>
</evidence>
<dbReference type="InterPro" id="IPR006311">
    <property type="entry name" value="TAT_signal"/>
</dbReference>
<protein>
    <recommendedName>
        <fullName evidence="4">Secreted protein</fullName>
    </recommendedName>
</protein>
<dbReference type="EMBL" id="BMPI01000019">
    <property type="protein sequence ID" value="GGM35831.1"/>
    <property type="molecule type" value="Genomic_DNA"/>
</dbReference>
<keyword evidence="1" id="KW-0732">Signal</keyword>
<proteinExistence type="predicted"/>
<reference evidence="2" key="2">
    <citation type="submission" date="2020-09" db="EMBL/GenBank/DDBJ databases">
        <authorList>
            <person name="Sun Q."/>
            <person name="Ohkuma M."/>
        </authorList>
    </citation>
    <scope>NUCLEOTIDE SEQUENCE</scope>
    <source>
        <strain evidence="2">JCM 19831</strain>
    </source>
</reference>
<dbReference type="SUPFAM" id="SSF48239">
    <property type="entry name" value="Terpenoid cyclases/Protein prenyltransferases"/>
    <property type="match status" value="1"/>
</dbReference>
<feature type="chain" id="PRO_5037642409" description="Secreted protein" evidence="1">
    <location>
        <begin position="36"/>
        <end position="397"/>
    </location>
</feature>
<name>A0A917WX00_9ACTN</name>
<dbReference type="AlphaFoldDB" id="A0A917WX00"/>
<organism evidence="2 3">
    <name type="scientific">Dactylosporangium sucinum</name>
    <dbReference type="NCBI Taxonomy" id="1424081"/>
    <lineage>
        <taxon>Bacteria</taxon>
        <taxon>Bacillati</taxon>
        <taxon>Actinomycetota</taxon>
        <taxon>Actinomycetes</taxon>
        <taxon>Micromonosporales</taxon>
        <taxon>Micromonosporaceae</taxon>
        <taxon>Dactylosporangium</taxon>
    </lineage>
</organism>
<evidence type="ECO:0000256" key="1">
    <source>
        <dbReference type="SAM" id="SignalP"/>
    </source>
</evidence>
<feature type="signal peptide" evidence="1">
    <location>
        <begin position="1"/>
        <end position="35"/>
    </location>
</feature>
<gene>
    <name evidence="2" type="ORF">GCM10007977_041540</name>
</gene>
<keyword evidence="3" id="KW-1185">Reference proteome</keyword>
<evidence type="ECO:0000313" key="2">
    <source>
        <dbReference type="EMBL" id="GGM35831.1"/>
    </source>
</evidence>
<comment type="caution">
    <text evidence="2">The sequence shown here is derived from an EMBL/GenBank/DDBJ whole genome shotgun (WGS) entry which is preliminary data.</text>
</comment>
<accession>A0A917WX00</accession>
<reference evidence="2" key="1">
    <citation type="journal article" date="2014" name="Int. J. Syst. Evol. Microbiol.">
        <title>Complete genome sequence of Corynebacterium casei LMG S-19264T (=DSM 44701T), isolated from a smear-ripened cheese.</title>
        <authorList>
            <consortium name="US DOE Joint Genome Institute (JGI-PGF)"/>
            <person name="Walter F."/>
            <person name="Albersmeier A."/>
            <person name="Kalinowski J."/>
            <person name="Ruckert C."/>
        </authorList>
    </citation>
    <scope>NUCLEOTIDE SEQUENCE</scope>
    <source>
        <strain evidence="2">JCM 19831</strain>
    </source>
</reference>
<dbReference type="PROSITE" id="PS51318">
    <property type="entry name" value="TAT"/>
    <property type="match status" value="1"/>
</dbReference>